<dbReference type="Proteomes" id="UP000294498">
    <property type="component" value="Unassembled WGS sequence"/>
</dbReference>
<dbReference type="PANTHER" id="PTHR34978:SF3">
    <property type="entry name" value="SLR0241 PROTEIN"/>
    <property type="match status" value="1"/>
</dbReference>
<feature type="region of interest" description="Disordered" evidence="1">
    <location>
        <begin position="644"/>
        <end position="685"/>
    </location>
</feature>
<feature type="region of interest" description="Disordered" evidence="1">
    <location>
        <begin position="367"/>
        <end position="412"/>
    </location>
</feature>
<keyword evidence="2" id="KW-0812">Transmembrane</keyword>
<name>A0A4R8DH59_9BACT</name>
<feature type="domain" description="Peptidase M56" evidence="3">
    <location>
        <begin position="110"/>
        <end position="295"/>
    </location>
</feature>
<dbReference type="InterPro" id="IPR008756">
    <property type="entry name" value="Peptidase_M56"/>
</dbReference>
<reference evidence="4 5" key="1">
    <citation type="submission" date="2019-03" db="EMBL/GenBank/DDBJ databases">
        <title>Genomic Encyclopedia of Type Strains, Phase IV (KMG-IV): sequencing the most valuable type-strain genomes for metagenomic binning, comparative biology and taxonomic classification.</title>
        <authorList>
            <person name="Goeker M."/>
        </authorList>
    </citation>
    <scope>NUCLEOTIDE SEQUENCE [LARGE SCALE GENOMIC DNA]</scope>
    <source>
        <strain evidence="4 5">DSM 100059</strain>
    </source>
</reference>
<organism evidence="4 5">
    <name type="scientific">Dinghuibacter silviterrae</name>
    <dbReference type="NCBI Taxonomy" id="1539049"/>
    <lineage>
        <taxon>Bacteria</taxon>
        <taxon>Pseudomonadati</taxon>
        <taxon>Bacteroidota</taxon>
        <taxon>Chitinophagia</taxon>
        <taxon>Chitinophagales</taxon>
        <taxon>Chitinophagaceae</taxon>
        <taxon>Dinghuibacter</taxon>
    </lineage>
</organism>
<feature type="compositionally biased region" description="Low complexity" evidence="1">
    <location>
        <begin position="654"/>
        <end position="672"/>
    </location>
</feature>
<feature type="transmembrane region" description="Helical" evidence="2">
    <location>
        <begin position="107"/>
        <end position="127"/>
    </location>
</feature>
<evidence type="ECO:0000313" key="5">
    <source>
        <dbReference type="Proteomes" id="UP000294498"/>
    </source>
</evidence>
<dbReference type="InterPro" id="IPR052173">
    <property type="entry name" value="Beta-lactam_resp_regulator"/>
</dbReference>
<feature type="region of interest" description="Disordered" evidence="1">
    <location>
        <begin position="590"/>
        <end position="610"/>
    </location>
</feature>
<gene>
    <name evidence="4" type="ORF">EDB95_4878</name>
</gene>
<evidence type="ECO:0000313" key="4">
    <source>
        <dbReference type="EMBL" id="TDW97041.1"/>
    </source>
</evidence>
<dbReference type="OrthoDB" id="15218at2"/>
<dbReference type="PANTHER" id="PTHR34978">
    <property type="entry name" value="POSSIBLE SENSOR-TRANSDUCER PROTEIN BLAR"/>
    <property type="match status" value="1"/>
</dbReference>
<keyword evidence="5" id="KW-1185">Reference proteome</keyword>
<evidence type="ECO:0000256" key="1">
    <source>
        <dbReference type="SAM" id="MobiDB-lite"/>
    </source>
</evidence>
<comment type="caution">
    <text evidence="4">The sequence shown here is derived from an EMBL/GenBank/DDBJ whole genome shotgun (WGS) entry which is preliminary data.</text>
</comment>
<dbReference type="Gene3D" id="3.30.2010.10">
    <property type="entry name" value="Metalloproteases ('zincins'), catalytic domain"/>
    <property type="match status" value="1"/>
</dbReference>
<feature type="transmembrane region" description="Helical" evidence="2">
    <location>
        <begin position="12"/>
        <end position="38"/>
    </location>
</feature>
<sequence length="757" mass="84809">MTSLSGSAFLQALGWAIAGSLWQMALLWTIYQLCFGVWRNIRSSVKTGAATVLQMAGFGWFVCSLAEHYWKLKMAPPTTFARTFSVSPESHDPLFWINRALAWSEHYLPYLSGAYLLVLAFLLARVFKAYRHVQAVRTEGLSKIDVEWRVYVQELAARIGIRRDIRVWLSEKIDIPATIGYLKPLILLPIASFNHLSPEQVEAILLHELAHIKRNDYLLNLILTVMDTVLFFNPFAQLIARHIRTERENSCDDFVLQFRYNPHVYASALLSLEQQRLSPELAMAAAGKTDLLDRIRRIMNVPSRPMNYGQKLMALLITAGILASLAWLTPENIEHKPILKTMAVLLPSPPPVAPVAPEPVIEAPAPAPVKTHHACPAPAPSPRSASDAPSSSPEDDVVIDESQPSGNAVWIAPPTYSPDKVMRMTLNPKTFYFRADSIRAIKFQMDTLQVQLRKAFRIGQEALQQRQDELARVYEDQARDYRAQRLSQTKDEEALRLAMSKTAEAQRLASLKDRQIQLIQLHELELQSRHLSKEQSRRVQEEITQEKKNTVLVIQAIDKKLHDAARGINGYSSRNGYGGRLKAKVLDQQAEDDDNGISADQPEFQTPAVTNTASSRWKFIPVTYTVSQKHKTATAYRERYTLSYSPQASRSRENASASGEAYSEASGPSSASSEDENSTDQDCSKSIRNTSVDLVHKLETDGFLSGSCNVRIVVENNSLTINGVHQSEGVYARYKDCLDGKAIVILSTGKVIQVTVR</sequence>
<dbReference type="EMBL" id="SODV01000002">
    <property type="protein sequence ID" value="TDW97041.1"/>
    <property type="molecule type" value="Genomic_DNA"/>
</dbReference>
<evidence type="ECO:0000256" key="2">
    <source>
        <dbReference type="SAM" id="Phobius"/>
    </source>
</evidence>
<keyword evidence="2" id="KW-1133">Transmembrane helix</keyword>
<feature type="compositionally biased region" description="Low complexity" evidence="1">
    <location>
        <begin position="382"/>
        <end position="392"/>
    </location>
</feature>
<dbReference type="RefSeq" id="WP_133998555.1">
    <property type="nucleotide sequence ID" value="NZ_SODV01000002.1"/>
</dbReference>
<dbReference type="Pfam" id="PF05569">
    <property type="entry name" value="Peptidase_M56"/>
    <property type="match status" value="1"/>
</dbReference>
<evidence type="ECO:0000259" key="3">
    <source>
        <dbReference type="Pfam" id="PF05569"/>
    </source>
</evidence>
<dbReference type="AlphaFoldDB" id="A0A4R8DH59"/>
<feature type="transmembrane region" description="Helical" evidence="2">
    <location>
        <begin position="50"/>
        <end position="70"/>
    </location>
</feature>
<proteinExistence type="predicted"/>
<dbReference type="CDD" id="cd07341">
    <property type="entry name" value="M56_BlaR1_MecR1_like"/>
    <property type="match status" value="1"/>
</dbReference>
<accession>A0A4R8DH59</accession>
<protein>
    <submittedName>
        <fullName evidence="4">BlaR1 peptidase M56</fullName>
    </submittedName>
</protein>
<keyword evidence="2" id="KW-0472">Membrane</keyword>